<dbReference type="AlphaFoldDB" id="A0A1E5JSR5"/>
<keyword evidence="1" id="KW-0472">Membrane</keyword>
<dbReference type="EMBL" id="LSOG01000046">
    <property type="protein sequence ID" value="OEH47555.1"/>
    <property type="molecule type" value="Genomic_DNA"/>
</dbReference>
<sequence>MIPLIRHLHETFPELSLVAQADNPLNWTFTESIKKLGPDFYRKIIPMHLVMNLEYSLLGQQLRAKFLSPKPIDRDELREQLIAALMMAELLEHIYRYHMDIPREVVRLRAQQNLYRELLAELISNFPKRLPGKAPENFSVTQELRNTIMDINLWRLLIVRSKRALDLLALVHTESQVYLRFVKIMDTVMDPFLIHLAWFFWLPRLVVNLFSLFKHTVPGWWMDEREISLGWAVRFSAQIKRRYFEFGNDIVWVGSGLINTFYLTGALAPFAFYVSLAVFAFDVIWAMTRAYIELSRMYELRTQYSEMLDKPHTLKEERQIKEHLKAIDKQIALEKFRLGSHVATTVFIFLGMCMALPVFAVNPILPLIGALILVTVCIVNFALTEEVANRRPRDTLDRSSALSRLGLFSAKAPPTVDLDVIPEDDEEEMECDNSICCI</sequence>
<protein>
    <recommendedName>
        <fullName evidence="4">Coiled-coil protein</fullName>
    </recommendedName>
</protein>
<keyword evidence="3" id="KW-1185">Reference proteome</keyword>
<dbReference type="RefSeq" id="WP_058516844.1">
    <property type="nucleotide sequence ID" value="NZ_CAAAIE010000002.1"/>
</dbReference>
<evidence type="ECO:0000313" key="3">
    <source>
        <dbReference type="Proteomes" id="UP000095229"/>
    </source>
</evidence>
<comment type="caution">
    <text evidence="2">The sequence shown here is derived from an EMBL/GenBank/DDBJ whole genome shotgun (WGS) entry which is preliminary data.</text>
</comment>
<keyword evidence="1" id="KW-1133">Transmembrane helix</keyword>
<keyword evidence="1" id="KW-0812">Transmembrane</keyword>
<reference evidence="2 3" key="1">
    <citation type="submission" date="2016-02" db="EMBL/GenBank/DDBJ databases">
        <title>Secondary metabolites in Legionella.</title>
        <authorList>
            <person name="Tobias N.J."/>
            <person name="Bode H.B."/>
        </authorList>
    </citation>
    <scope>NUCLEOTIDE SEQUENCE [LARGE SCALE GENOMIC DNA]</scope>
    <source>
        <strain evidence="2 3">DSM 19216</strain>
    </source>
</reference>
<feature type="transmembrane region" description="Helical" evidence="1">
    <location>
        <begin position="192"/>
        <end position="213"/>
    </location>
</feature>
<dbReference type="PATRIC" id="fig|45071.6.peg.1017"/>
<evidence type="ECO:0000313" key="2">
    <source>
        <dbReference type="EMBL" id="OEH47555.1"/>
    </source>
</evidence>
<dbReference type="OrthoDB" id="5646800at2"/>
<accession>A0A1E5JSR5</accession>
<evidence type="ECO:0008006" key="4">
    <source>
        <dbReference type="Google" id="ProtNLM"/>
    </source>
</evidence>
<proteinExistence type="predicted"/>
<feature type="transmembrane region" description="Helical" evidence="1">
    <location>
        <begin position="338"/>
        <end position="358"/>
    </location>
</feature>
<name>A0A1E5JSR5_9GAMM</name>
<gene>
    <name evidence="2" type="ORF">lpari_01479</name>
</gene>
<evidence type="ECO:0000256" key="1">
    <source>
        <dbReference type="SAM" id="Phobius"/>
    </source>
</evidence>
<organism evidence="2 3">
    <name type="scientific">Legionella parisiensis</name>
    <dbReference type="NCBI Taxonomy" id="45071"/>
    <lineage>
        <taxon>Bacteria</taxon>
        <taxon>Pseudomonadati</taxon>
        <taxon>Pseudomonadota</taxon>
        <taxon>Gammaproteobacteria</taxon>
        <taxon>Legionellales</taxon>
        <taxon>Legionellaceae</taxon>
        <taxon>Legionella</taxon>
    </lineage>
</organism>
<dbReference type="Proteomes" id="UP000095229">
    <property type="component" value="Unassembled WGS sequence"/>
</dbReference>
<feature type="transmembrane region" description="Helical" evidence="1">
    <location>
        <begin position="364"/>
        <end position="383"/>
    </location>
</feature>
<feature type="transmembrane region" description="Helical" evidence="1">
    <location>
        <begin position="270"/>
        <end position="292"/>
    </location>
</feature>